<keyword evidence="1" id="KW-0812">Transmembrane</keyword>
<evidence type="ECO:0000256" key="1">
    <source>
        <dbReference type="SAM" id="Phobius"/>
    </source>
</evidence>
<keyword evidence="1" id="KW-1133">Transmembrane helix</keyword>
<proteinExistence type="predicted"/>
<reference evidence="2" key="1">
    <citation type="submission" date="2021-02" db="EMBL/GenBank/DDBJ databases">
        <authorList>
            <person name="Nieuwenhuis M."/>
            <person name="Van De Peppel L.J.J."/>
        </authorList>
    </citation>
    <scope>NUCLEOTIDE SEQUENCE</scope>
    <source>
        <strain evidence="2">D49</strain>
    </source>
</reference>
<sequence>MVTCNEFLWNGLSEDDKKYLANFDVNDGKQFFYILSLLGGLTESLHLGVALWRARFHSWPRKDSLVQFWDNKVPAPVQDCLDCLLSLRPKMRQPTAEEMALSDVSAEQLDECFSRLRLDDSEVSQ</sequence>
<protein>
    <submittedName>
        <fullName evidence="2">Uncharacterized protein</fullName>
    </submittedName>
</protein>
<feature type="transmembrane region" description="Helical" evidence="1">
    <location>
        <begin position="31"/>
        <end position="52"/>
    </location>
</feature>
<evidence type="ECO:0000313" key="3">
    <source>
        <dbReference type="Proteomes" id="UP000717328"/>
    </source>
</evidence>
<dbReference type="EMBL" id="JABCKI010006124">
    <property type="protein sequence ID" value="KAG5635312.1"/>
    <property type="molecule type" value="Genomic_DNA"/>
</dbReference>
<keyword evidence="1" id="KW-0472">Membrane</keyword>
<dbReference type="AlphaFoldDB" id="A0A9P7FNG0"/>
<accession>A0A9P7FNG0</accession>
<keyword evidence="3" id="KW-1185">Reference proteome</keyword>
<organism evidence="2 3">
    <name type="scientific">Sphagnurus paluster</name>
    <dbReference type="NCBI Taxonomy" id="117069"/>
    <lineage>
        <taxon>Eukaryota</taxon>
        <taxon>Fungi</taxon>
        <taxon>Dikarya</taxon>
        <taxon>Basidiomycota</taxon>
        <taxon>Agaricomycotina</taxon>
        <taxon>Agaricomycetes</taxon>
        <taxon>Agaricomycetidae</taxon>
        <taxon>Agaricales</taxon>
        <taxon>Tricholomatineae</taxon>
        <taxon>Lyophyllaceae</taxon>
        <taxon>Sphagnurus</taxon>
    </lineage>
</organism>
<dbReference type="Proteomes" id="UP000717328">
    <property type="component" value="Unassembled WGS sequence"/>
</dbReference>
<name>A0A9P7FNG0_9AGAR</name>
<gene>
    <name evidence="2" type="ORF">H0H81_011756</name>
</gene>
<reference evidence="2" key="2">
    <citation type="submission" date="2021-10" db="EMBL/GenBank/DDBJ databases">
        <title>Phylogenomics reveals ancestral predisposition of the termite-cultivated fungus Termitomyces towards a domesticated lifestyle.</title>
        <authorList>
            <person name="Auxier B."/>
            <person name="Grum-Grzhimaylo A."/>
            <person name="Cardenas M.E."/>
            <person name="Lodge J.D."/>
            <person name="Laessoe T."/>
            <person name="Pedersen O."/>
            <person name="Smith M.E."/>
            <person name="Kuyper T.W."/>
            <person name="Franco-Molano E.A."/>
            <person name="Baroni T.J."/>
            <person name="Aanen D.K."/>
        </authorList>
    </citation>
    <scope>NUCLEOTIDE SEQUENCE</scope>
    <source>
        <strain evidence="2">D49</strain>
    </source>
</reference>
<evidence type="ECO:0000313" key="2">
    <source>
        <dbReference type="EMBL" id="KAG5635312.1"/>
    </source>
</evidence>
<comment type="caution">
    <text evidence="2">The sequence shown here is derived from an EMBL/GenBank/DDBJ whole genome shotgun (WGS) entry which is preliminary data.</text>
</comment>